<keyword evidence="2" id="KW-0132">Cell division</keyword>
<dbReference type="OrthoDB" id="387486at2"/>
<accession>A0A222END8</accession>
<dbReference type="KEGG" id="scou:SCORR_v1c02360"/>
<dbReference type="EMBL" id="CP022535">
    <property type="protein sequence ID" value="ASP28010.1"/>
    <property type="molecule type" value="Genomic_DNA"/>
</dbReference>
<feature type="domain" description="SHS2" evidence="1">
    <location>
        <begin position="6"/>
        <end position="196"/>
    </location>
</feature>
<dbReference type="AlphaFoldDB" id="A0A222END8"/>
<dbReference type="Gene3D" id="3.30.420.40">
    <property type="match status" value="1"/>
</dbReference>
<reference evidence="2 3" key="1">
    <citation type="submission" date="2017-07" db="EMBL/GenBank/DDBJ databases">
        <title>Complete genome sequence of Spiroplasma corruscae EC-1 (DSM 19793).</title>
        <authorList>
            <person name="Tsai Y.-M."/>
            <person name="Lo W.-S."/>
            <person name="Kuo C.-H."/>
        </authorList>
    </citation>
    <scope>NUCLEOTIDE SEQUENCE [LARGE SCALE GENOMIC DNA]</scope>
    <source>
        <strain evidence="2 3">EC-1</strain>
    </source>
</reference>
<evidence type="ECO:0000313" key="3">
    <source>
        <dbReference type="Proteomes" id="UP000203229"/>
    </source>
</evidence>
<protein>
    <submittedName>
        <fullName evidence="2">Cell division protein FtsA</fullName>
    </submittedName>
</protein>
<proteinExistence type="predicted"/>
<evidence type="ECO:0000259" key="1">
    <source>
        <dbReference type="SMART" id="SM00842"/>
    </source>
</evidence>
<evidence type="ECO:0000313" key="2">
    <source>
        <dbReference type="EMBL" id="ASP28010.1"/>
    </source>
</evidence>
<dbReference type="RefSeq" id="WP_094048358.1">
    <property type="nucleotide sequence ID" value="NZ_CP022535.1"/>
</dbReference>
<dbReference type="GO" id="GO:0051301">
    <property type="term" value="P:cell division"/>
    <property type="evidence" value="ECO:0007669"/>
    <property type="project" value="UniProtKB-KW"/>
</dbReference>
<dbReference type="SMART" id="SM00842">
    <property type="entry name" value="FtsA"/>
    <property type="match status" value="1"/>
</dbReference>
<sequence>MFKEVYAVLEVQRDEIKFAVGIFRDNRGLKVVYKERVKGTWLTDEDEIIDINRVSQKLRKAINSYNANFKDKLVRISVVLPSKTLQIKDVSSHIIVNFPNIVTHEHIRLLHSEANKINFDKRNVMINIKPYNFIIDNQFEFGITPINAPNVHSITMLAKIYTVNQKVYKSFKEVIKQSDIDSLLITSDMFSIARQINSEASFKENFITINWGKNQTDIGYFCKETLVKKETVSFGIKDIISNIATKLNCKNDVAEKYIFKLLDFSSNDQNESIIYRKYISKDKLLSELTASQIKNLVIEELNWIVDKTDACIENELKESIHGFKILHVGKMTEIAGFEKILQRSKFKNNASVYYSLVTGASEIWLTSICGMIKMVRIYNKNSDKLITSNLEIDKSQIMQPLNNQNLNINNQFNRGIVNPRILKQVQRNYVQRNHNNIGSKTQNNGLHFQRNMQNNANFSHFNANLGQNNHSWQNNNQVDKSYGYQNNGVPINNEFMNDKTKNR</sequence>
<organism evidence="2 3">
    <name type="scientific">Spiroplasma corruscae</name>
    <dbReference type="NCBI Taxonomy" id="216934"/>
    <lineage>
        <taxon>Bacteria</taxon>
        <taxon>Bacillati</taxon>
        <taxon>Mycoplasmatota</taxon>
        <taxon>Mollicutes</taxon>
        <taxon>Entomoplasmatales</taxon>
        <taxon>Spiroplasmataceae</taxon>
        <taxon>Spiroplasma</taxon>
    </lineage>
</organism>
<dbReference type="InterPro" id="IPR003494">
    <property type="entry name" value="SHS2_FtsA"/>
</dbReference>
<gene>
    <name evidence="2" type="primary">ftsA</name>
    <name evidence="2" type="ORF">SCORR_v1c02360</name>
</gene>
<name>A0A222END8_9MOLU</name>
<dbReference type="Proteomes" id="UP000203229">
    <property type="component" value="Chromosome"/>
</dbReference>
<keyword evidence="3" id="KW-1185">Reference proteome</keyword>
<keyword evidence="2" id="KW-0131">Cell cycle</keyword>